<evidence type="ECO:0000313" key="9">
    <source>
        <dbReference type="Proteomes" id="UP001142489"/>
    </source>
</evidence>
<dbReference type="SUPFAM" id="SSF55797">
    <property type="entry name" value="PR-1-like"/>
    <property type="match status" value="1"/>
</dbReference>
<dbReference type="InterPro" id="IPR035940">
    <property type="entry name" value="CAP_sf"/>
</dbReference>
<organism evidence="8 9">
    <name type="scientific">Phrynocephalus forsythii</name>
    <dbReference type="NCBI Taxonomy" id="171643"/>
    <lineage>
        <taxon>Eukaryota</taxon>
        <taxon>Metazoa</taxon>
        <taxon>Chordata</taxon>
        <taxon>Craniata</taxon>
        <taxon>Vertebrata</taxon>
        <taxon>Euteleostomi</taxon>
        <taxon>Lepidosauria</taxon>
        <taxon>Squamata</taxon>
        <taxon>Bifurcata</taxon>
        <taxon>Unidentata</taxon>
        <taxon>Episquamata</taxon>
        <taxon>Toxicofera</taxon>
        <taxon>Iguania</taxon>
        <taxon>Acrodonta</taxon>
        <taxon>Agamidae</taxon>
        <taxon>Agaminae</taxon>
        <taxon>Phrynocephalus</taxon>
    </lineage>
</organism>
<feature type="domain" description="SCP" evidence="7">
    <location>
        <begin position="35"/>
        <end position="180"/>
    </location>
</feature>
<feature type="chain" id="PRO_5040296719" description="SCP domain-containing protein" evidence="6">
    <location>
        <begin position="22"/>
        <end position="180"/>
    </location>
</feature>
<comment type="caution">
    <text evidence="8">The sequence shown here is derived from an EMBL/GenBank/DDBJ whole genome shotgun (WGS) entry which is preliminary data.</text>
</comment>
<evidence type="ECO:0000256" key="6">
    <source>
        <dbReference type="SAM" id="SignalP"/>
    </source>
</evidence>
<evidence type="ECO:0000256" key="3">
    <source>
        <dbReference type="ARBA" id="ARBA00022831"/>
    </source>
</evidence>
<dbReference type="InterPro" id="IPR001283">
    <property type="entry name" value="CRISP-related"/>
</dbReference>
<evidence type="ECO:0000256" key="5">
    <source>
        <dbReference type="ARBA" id="ARBA00023157"/>
    </source>
</evidence>
<feature type="signal peptide" evidence="6">
    <location>
        <begin position="1"/>
        <end position="21"/>
    </location>
</feature>
<name>A0A9Q1B1Z4_9SAUR</name>
<dbReference type="PANTHER" id="PTHR10334">
    <property type="entry name" value="CYSTEINE-RICH SECRETORY PROTEIN-RELATED"/>
    <property type="match status" value="1"/>
</dbReference>
<keyword evidence="4" id="KW-0872">Ion channel impairing toxin</keyword>
<gene>
    <name evidence="8" type="ORF">JRQ81_016015</name>
</gene>
<dbReference type="PRINTS" id="PR00838">
    <property type="entry name" value="V5ALLERGEN"/>
</dbReference>
<keyword evidence="3" id="KW-0108">Calcium channel impairing toxin</keyword>
<dbReference type="Pfam" id="PF00188">
    <property type="entry name" value="CAP"/>
    <property type="match status" value="1"/>
</dbReference>
<dbReference type="GO" id="GO:0005246">
    <property type="term" value="F:calcium channel regulator activity"/>
    <property type="evidence" value="ECO:0007669"/>
    <property type="project" value="UniProtKB-KW"/>
</dbReference>
<protein>
    <recommendedName>
        <fullName evidence="7">SCP domain-containing protein</fullName>
    </recommendedName>
</protein>
<evidence type="ECO:0000256" key="4">
    <source>
        <dbReference type="ARBA" id="ARBA00022872"/>
    </source>
</evidence>
<sequence>MASVRLCIGALVFLNLFVCYNFYTKDTVPDIEDQKFIDECIHVHNNFRSNVKPPASNMKRMSWDYRLAKIAQGWARKCVFQHNLDLLIPYNAHPQFAHVGENIWAGPLSNFSVTTALTSWFDEIENYEYATQLCHKICAHYTQLVWATTYKVGCAAHFCATLRNYTEPDAVLFVCDYGPA</sequence>
<dbReference type="OrthoDB" id="43654at2759"/>
<evidence type="ECO:0000256" key="2">
    <source>
        <dbReference type="ARBA" id="ARBA00022699"/>
    </source>
</evidence>
<keyword evidence="2" id="KW-0800">Toxin</keyword>
<dbReference type="AlphaFoldDB" id="A0A9Q1B1Z4"/>
<comment type="similarity">
    <text evidence="1">Belongs to the CRISP family.</text>
</comment>
<dbReference type="SMART" id="SM00198">
    <property type="entry name" value="SCP"/>
    <property type="match status" value="1"/>
</dbReference>
<evidence type="ECO:0000259" key="7">
    <source>
        <dbReference type="SMART" id="SM00198"/>
    </source>
</evidence>
<keyword evidence="9" id="KW-1185">Reference proteome</keyword>
<dbReference type="Gene3D" id="3.40.33.10">
    <property type="entry name" value="CAP"/>
    <property type="match status" value="1"/>
</dbReference>
<evidence type="ECO:0000313" key="8">
    <source>
        <dbReference type="EMBL" id="KAJ7329841.1"/>
    </source>
</evidence>
<keyword evidence="6" id="KW-0732">Signal</keyword>
<keyword evidence="2" id="KW-0528">Neurotoxin</keyword>
<dbReference type="Proteomes" id="UP001142489">
    <property type="component" value="Unassembled WGS sequence"/>
</dbReference>
<dbReference type="InterPro" id="IPR014044">
    <property type="entry name" value="CAP_dom"/>
</dbReference>
<reference evidence="8" key="1">
    <citation type="journal article" date="2023" name="DNA Res.">
        <title>Chromosome-level genome assembly of Phrynocephalus forsythii using third-generation DNA sequencing and Hi-C analysis.</title>
        <authorList>
            <person name="Qi Y."/>
            <person name="Zhao W."/>
            <person name="Zhao Y."/>
            <person name="Niu C."/>
            <person name="Cao S."/>
            <person name="Zhang Y."/>
        </authorList>
    </citation>
    <scope>NUCLEOTIDE SEQUENCE</scope>
    <source>
        <tissue evidence="8">Muscle</tissue>
    </source>
</reference>
<accession>A0A9Q1B1Z4</accession>
<evidence type="ECO:0000256" key="1">
    <source>
        <dbReference type="ARBA" id="ARBA00009923"/>
    </source>
</evidence>
<proteinExistence type="inferred from homology"/>
<dbReference type="EMBL" id="JAPFRF010000006">
    <property type="protein sequence ID" value="KAJ7329841.1"/>
    <property type="molecule type" value="Genomic_DNA"/>
</dbReference>
<dbReference type="PRINTS" id="PR00837">
    <property type="entry name" value="V5TPXLIKE"/>
</dbReference>
<dbReference type="InterPro" id="IPR002413">
    <property type="entry name" value="V5_allergen-like"/>
</dbReference>
<keyword evidence="5" id="KW-1015">Disulfide bond</keyword>